<comment type="pathway">
    <text evidence="1 5">Glycan metabolism; pectin degradation; 2-dehydro-3-deoxy-D-gluconate from pectin: step 1/5.</text>
</comment>
<feature type="domain" description="Pectinesterase catalytic" evidence="6">
    <location>
        <begin position="4"/>
        <end position="302"/>
    </location>
</feature>
<comment type="catalytic activity">
    <reaction evidence="5">
        <text>[(1-&gt;4)-alpha-D-galacturonosyl methyl ester](n) + n H2O = [(1-&gt;4)-alpha-D-galacturonosyl](n) + n methanol + n H(+)</text>
        <dbReference type="Rhea" id="RHEA:22380"/>
        <dbReference type="Rhea" id="RHEA-COMP:14570"/>
        <dbReference type="Rhea" id="RHEA-COMP:14573"/>
        <dbReference type="ChEBI" id="CHEBI:15377"/>
        <dbReference type="ChEBI" id="CHEBI:15378"/>
        <dbReference type="ChEBI" id="CHEBI:17790"/>
        <dbReference type="ChEBI" id="CHEBI:140522"/>
        <dbReference type="ChEBI" id="CHEBI:140523"/>
        <dbReference type="EC" id="3.1.1.11"/>
    </reaction>
</comment>
<dbReference type="Pfam" id="PF01095">
    <property type="entry name" value="Pectinesterase"/>
    <property type="match status" value="1"/>
</dbReference>
<organism evidence="7 8">
    <name type="scientific">Camelina sativa</name>
    <name type="common">False flax</name>
    <name type="synonym">Myagrum sativum</name>
    <dbReference type="NCBI Taxonomy" id="90675"/>
    <lineage>
        <taxon>Eukaryota</taxon>
        <taxon>Viridiplantae</taxon>
        <taxon>Streptophyta</taxon>
        <taxon>Embryophyta</taxon>
        <taxon>Tracheophyta</taxon>
        <taxon>Spermatophyta</taxon>
        <taxon>Magnoliopsida</taxon>
        <taxon>eudicotyledons</taxon>
        <taxon>Gunneridae</taxon>
        <taxon>Pentapetalae</taxon>
        <taxon>rosids</taxon>
        <taxon>malvids</taxon>
        <taxon>Brassicales</taxon>
        <taxon>Brassicaceae</taxon>
        <taxon>Camelineae</taxon>
        <taxon>Camelina</taxon>
    </lineage>
</organism>
<name>A0ABM0Y7G6_CAMSA</name>
<dbReference type="PANTHER" id="PTHR31707">
    <property type="entry name" value="PECTINESTERASE"/>
    <property type="match status" value="1"/>
</dbReference>
<dbReference type="EC" id="3.1.1.11" evidence="5"/>
<dbReference type="SUPFAM" id="SSF51126">
    <property type="entry name" value="Pectin lyase-like"/>
    <property type="match status" value="1"/>
</dbReference>
<dbReference type="InterPro" id="IPR012334">
    <property type="entry name" value="Pectin_lyas_fold"/>
</dbReference>
<reference evidence="7" key="1">
    <citation type="journal article" date="2014" name="Nat. Commun.">
        <title>The emerging biofuel crop Camelina sativa retains a highly undifferentiated hexaploid genome structure.</title>
        <authorList>
            <person name="Kagale S."/>
            <person name="Koh C."/>
            <person name="Nixon J."/>
            <person name="Bollina V."/>
            <person name="Clarke W.E."/>
            <person name="Tuteja R."/>
            <person name="Spillane C."/>
            <person name="Robinson S.J."/>
            <person name="Links M.G."/>
            <person name="Clarke C."/>
            <person name="Higgins E.E."/>
            <person name="Huebert T."/>
            <person name="Sharpe A.G."/>
            <person name="Parkin I.A."/>
        </authorList>
    </citation>
    <scope>NUCLEOTIDE SEQUENCE [LARGE SCALE GENOMIC DNA]</scope>
    <source>
        <strain evidence="7">cv. DH55</strain>
    </source>
</reference>
<dbReference type="Proteomes" id="UP000694864">
    <property type="component" value="Unplaced"/>
</dbReference>
<evidence type="ECO:0000259" key="6">
    <source>
        <dbReference type="Pfam" id="PF01095"/>
    </source>
</evidence>
<reference evidence="8" key="2">
    <citation type="submission" date="2025-08" db="UniProtKB">
        <authorList>
            <consortium name="RefSeq"/>
        </authorList>
    </citation>
    <scope>IDENTIFICATION</scope>
    <source>
        <tissue evidence="8">Leaf</tissue>
    </source>
</reference>
<evidence type="ECO:0000256" key="2">
    <source>
        <dbReference type="ARBA" id="ARBA00022801"/>
    </source>
</evidence>
<keyword evidence="7" id="KW-1185">Reference proteome</keyword>
<evidence type="ECO:0000256" key="1">
    <source>
        <dbReference type="ARBA" id="ARBA00005184"/>
    </source>
</evidence>
<evidence type="ECO:0000256" key="5">
    <source>
        <dbReference type="RuleBase" id="RU000589"/>
    </source>
</evidence>
<keyword evidence="2 5" id="KW-0378">Hydrolase</keyword>
<gene>
    <name evidence="8" type="primary">LOC104773789</name>
</gene>
<dbReference type="Gene3D" id="2.160.20.10">
    <property type="entry name" value="Single-stranded right-handed beta-helix, Pectin lyase-like"/>
    <property type="match status" value="1"/>
</dbReference>
<dbReference type="RefSeq" id="XP_010496744.1">
    <property type="nucleotide sequence ID" value="XM_010498442.1"/>
</dbReference>
<evidence type="ECO:0000256" key="4">
    <source>
        <dbReference type="PROSITE-ProRule" id="PRU10040"/>
    </source>
</evidence>
<dbReference type="InterPro" id="IPR033131">
    <property type="entry name" value="Pectinesterase_Asp_AS"/>
</dbReference>
<accession>A0ABM0Y7G6</accession>
<dbReference type="InterPro" id="IPR011050">
    <property type="entry name" value="Pectin_lyase_fold/virulence"/>
</dbReference>
<feature type="active site" evidence="4">
    <location>
        <position position="153"/>
    </location>
</feature>
<evidence type="ECO:0000256" key="3">
    <source>
        <dbReference type="ARBA" id="ARBA00023085"/>
    </source>
</evidence>
<sequence length="316" mass="35246">MRADIVVAKDGSGKFKTVNEAVAAAPENSDRRFIIYVKKGVYSENTEIEKLKTNLTLIGDGSNETILTDNLNFKDGYPITKSATFATNAKGFMAVDICFRNTAGPEKEQAVALHVTGDVSVMYRCRIDGYQDSLFADINRQFYRDCYITGTIDFIFGNAAAVFQNCQIVARKPLSGQFNVLTAQGRTQRNQTSAFSLQKCSITASSDLVPTKKTVKTFLGRPWKDFSRVVIMQSFIDDLVDPQGWAPWDNNTRRLSTLVYKEFENHGPGADTSNRVTWPGYKAVNDPKEATKFTVTNLIEGDLWLNYTGVPYEKGL</sequence>
<evidence type="ECO:0000313" key="7">
    <source>
        <dbReference type="Proteomes" id="UP000694864"/>
    </source>
</evidence>
<keyword evidence="3 5" id="KW-0063">Aspartyl esterase</keyword>
<proteinExistence type="predicted"/>
<dbReference type="GeneID" id="104773789"/>
<evidence type="ECO:0000313" key="8">
    <source>
        <dbReference type="RefSeq" id="XP_010496744.1"/>
    </source>
</evidence>
<dbReference type="PROSITE" id="PS00503">
    <property type="entry name" value="PECTINESTERASE_2"/>
    <property type="match status" value="1"/>
</dbReference>
<dbReference type="InterPro" id="IPR000070">
    <property type="entry name" value="Pectinesterase_cat"/>
</dbReference>
<protein>
    <recommendedName>
        <fullName evidence="5">Pectinesterase</fullName>
        <ecNumber evidence="5">3.1.1.11</ecNumber>
    </recommendedName>
</protein>